<dbReference type="Proteomes" id="UP001215398">
    <property type="component" value="Unassembled WGS sequence"/>
</dbReference>
<gene>
    <name evidence="1" type="ORF">PQG98_17810</name>
</gene>
<evidence type="ECO:0000313" key="1">
    <source>
        <dbReference type="EMBL" id="MDC7138184.1"/>
    </source>
</evidence>
<keyword evidence="2" id="KW-1185">Reference proteome</keyword>
<dbReference type="RefSeq" id="WP_182505626.1">
    <property type="nucleotide sequence ID" value="NZ_CP059856.1"/>
</dbReference>
<reference evidence="1 2" key="1">
    <citation type="submission" date="2023-01" db="EMBL/GenBank/DDBJ databases">
        <title>Exploring GABA producing Bacteroides strains toward improving mental health.</title>
        <authorList>
            <person name="Yousuf B."/>
            <person name="Bouhlel N.E."/>
            <person name="Mottawea W."/>
            <person name="Hammami R."/>
        </authorList>
    </citation>
    <scope>NUCLEOTIDE SEQUENCE [LARGE SCALE GENOMIC DNA]</scope>
    <source>
        <strain evidence="1 2">UO.H1054</strain>
    </source>
</reference>
<protein>
    <submittedName>
        <fullName evidence="1">Uncharacterized protein</fullName>
    </submittedName>
</protein>
<dbReference type="EMBL" id="JAQPYS010000095">
    <property type="protein sequence ID" value="MDC7138184.1"/>
    <property type="molecule type" value="Genomic_DNA"/>
</dbReference>
<comment type="caution">
    <text evidence="1">The sequence shown here is derived from an EMBL/GenBank/DDBJ whole genome shotgun (WGS) entry which is preliminary data.</text>
</comment>
<accession>A0ABT5HC90</accession>
<proteinExistence type="predicted"/>
<sequence length="57" mass="6936">MDEYTYEQIRAKALRHNVSDNKFQIGMWAQFNGYMKCKRKRNGKTRTIYVALQRLTY</sequence>
<evidence type="ECO:0000313" key="2">
    <source>
        <dbReference type="Proteomes" id="UP001215398"/>
    </source>
</evidence>
<name>A0ABT5HC90_9BACE</name>
<organism evidence="1 2">
    <name type="scientific">Bacteroides zhangwenhongii</name>
    <dbReference type="NCBI Taxonomy" id="2650157"/>
    <lineage>
        <taxon>Bacteria</taxon>
        <taxon>Pseudomonadati</taxon>
        <taxon>Bacteroidota</taxon>
        <taxon>Bacteroidia</taxon>
        <taxon>Bacteroidales</taxon>
        <taxon>Bacteroidaceae</taxon>
        <taxon>Bacteroides</taxon>
    </lineage>
</organism>